<sequence length="94" mass="9761">MTNGKAWASYLLILAGATFGLGAIAMGLPAWAGSLVVAFSVLFGAVLRLIAPDDRESLLAVRSRRTDAVTYGVLGGVLTVVALSVAVQWITGRQ</sequence>
<feature type="transmembrane region" description="Helical" evidence="1">
    <location>
        <begin position="71"/>
        <end position="91"/>
    </location>
</feature>
<keyword evidence="1" id="KW-0472">Membrane</keyword>
<evidence type="ECO:0000256" key="1">
    <source>
        <dbReference type="SAM" id="Phobius"/>
    </source>
</evidence>
<dbReference type="Proteomes" id="UP001500888">
    <property type="component" value="Unassembled WGS sequence"/>
</dbReference>
<organism evidence="2 3">
    <name type="scientific">Sphaerisporangium flaviroseum</name>
    <dbReference type="NCBI Taxonomy" id="509199"/>
    <lineage>
        <taxon>Bacteria</taxon>
        <taxon>Bacillati</taxon>
        <taxon>Actinomycetota</taxon>
        <taxon>Actinomycetes</taxon>
        <taxon>Streptosporangiales</taxon>
        <taxon>Streptosporangiaceae</taxon>
        <taxon>Sphaerisporangium</taxon>
    </lineage>
</organism>
<evidence type="ECO:0000313" key="2">
    <source>
        <dbReference type="EMBL" id="GAA3841425.1"/>
    </source>
</evidence>
<accession>A0ABP7JD13</accession>
<keyword evidence="1" id="KW-0812">Transmembrane</keyword>
<protein>
    <recommendedName>
        <fullName evidence="4">DUF3017 domain-containing protein</fullName>
    </recommendedName>
</protein>
<dbReference type="RefSeq" id="WP_344951959.1">
    <property type="nucleotide sequence ID" value="NZ_BAAAZR010000052.1"/>
</dbReference>
<dbReference type="InterPro" id="IPR021385">
    <property type="entry name" value="DUF3017"/>
</dbReference>
<proteinExistence type="predicted"/>
<feature type="transmembrane region" description="Helical" evidence="1">
    <location>
        <begin position="7"/>
        <end position="25"/>
    </location>
</feature>
<evidence type="ECO:0000313" key="3">
    <source>
        <dbReference type="Proteomes" id="UP001500888"/>
    </source>
</evidence>
<dbReference type="Pfam" id="PF11222">
    <property type="entry name" value="DUF3017"/>
    <property type="match status" value="1"/>
</dbReference>
<dbReference type="EMBL" id="BAAAZR010000052">
    <property type="protein sequence ID" value="GAA3841425.1"/>
    <property type="molecule type" value="Genomic_DNA"/>
</dbReference>
<keyword evidence="1" id="KW-1133">Transmembrane helix</keyword>
<keyword evidence="3" id="KW-1185">Reference proteome</keyword>
<reference evidence="3" key="1">
    <citation type="journal article" date="2019" name="Int. J. Syst. Evol. Microbiol.">
        <title>The Global Catalogue of Microorganisms (GCM) 10K type strain sequencing project: providing services to taxonomists for standard genome sequencing and annotation.</title>
        <authorList>
            <consortium name="The Broad Institute Genomics Platform"/>
            <consortium name="The Broad Institute Genome Sequencing Center for Infectious Disease"/>
            <person name="Wu L."/>
            <person name="Ma J."/>
        </authorList>
    </citation>
    <scope>NUCLEOTIDE SEQUENCE [LARGE SCALE GENOMIC DNA]</scope>
    <source>
        <strain evidence="3">JCM 16908</strain>
    </source>
</reference>
<evidence type="ECO:0008006" key="4">
    <source>
        <dbReference type="Google" id="ProtNLM"/>
    </source>
</evidence>
<feature type="transmembrane region" description="Helical" evidence="1">
    <location>
        <begin position="31"/>
        <end position="50"/>
    </location>
</feature>
<comment type="caution">
    <text evidence="2">The sequence shown here is derived from an EMBL/GenBank/DDBJ whole genome shotgun (WGS) entry which is preliminary data.</text>
</comment>
<name>A0ABP7JD13_9ACTN</name>
<gene>
    <name evidence="2" type="ORF">GCM10022226_74880</name>
</gene>